<keyword evidence="1" id="KW-1133">Transmembrane helix</keyword>
<dbReference type="AlphaFoldDB" id="A0A843W508"/>
<evidence type="ECO:0000313" key="2">
    <source>
        <dbReference type="EMBL" id="MQL98279.1"/>
    </source>
</evidence>
<comment type="caution">
    <text evidence="2">The sequence shown here is derived from an EMBL/GenBank/DDBJ whole genome shotgun (WGS) entry which is preliminary data.</text>
</comment>
<reference evidence="2" key="1">
    <citation type="submission" date="2017-07" db="EMBL/GenBank/DDBJ databases">
        <title>Taro Niue Genome Assembly and Annotation.</title>
        <authorList>
            <person name="Atibalentja N."/>
            <person name="Keating K."/>
            <person name="Fields C.J."/>
        </authorList>
    </citation>
    <scope>NUCLEOTIDE SEQUENCE</scope>
    <source>
        <strain evidence="2">Niue_2</strain>
        <tissue evidence="2">Leaf</tissue>
    </source>
</reference>
<dbReference type="Proteomes" id="UP000652761">
    <property type="component" value="Unassembled WGS sequence"/>
</dbReference>
<organism evidence="2 3">
    <name type="scientific">Colocasia esculenta</name>
    <name type="common">Wild taro</name>
    <name type="synonym">Arum esculentum</name>
    <dbReference type="NCBI Taxonomy" id="4460"/>
    <lineage>
        <taxon>Eukaryota</taxon>
        <taxon>Viridiplantae</taxon>
        <taxon>Streptophyta</taxon>
        <taxon>Embryophyta</taxon>
        <taxon>Tracheophyta</taxon>
        <taxon>Spermatophyta</taxon>
        <taxon>Magnoliopsida</taxon>
        <taxon>Liliopsida</taxon>
        <taxon>Araceae</taxon>
        <taxon>Aroideae</taxon>
        <taxon>Colocasieae</taxon>
        <taxon>Colocasia</taxon>
    </lineage>
</organism>
<keyword evidence="3" id="KW-1185">Reference proteome</keyword>
<gene>
    <name evidence="2" type="ORF">Taro_030990</name>
</gene>
<name>A0A843W508_COLES</name>
<feature type="transmembrane region" description="Helical" evidence="1">
    <location>
        <begin position="39"/>
        <end position="69"/>
    </location>
</feature>
<proteinExistence type="predicted"/>
<evidence type="ECO:0000313" key="3">
    <source>
        <dbReference type="Proteomes" id="UP000652761"/>
    </source>
</evidence>
<keyword evidence="1" id="KW-0812">Transmembrane</keyword>
<dbReference type="EMBL" id="NMUH01002165">
    <property type="protein sequence ID" value="MQL98279.1"/>
    <property type="molecule type" value="Genomic_DNA"/>
</dbReference>
<protein>
    <submittedName>
        <fullName evidence="2">Uncharacterized protein</fullName>
    </submittedName>
</protein>
<keyword evidence="1" id="KW-0472">Membrane</keyword>
<sequence>MWNSSENAWMEFKLRLECSGLMEKGAQARVLKGARHRPAAVWSASVVLVGLYYSLALLCGSGAVVGPFICDCETERLVEVLPVVVCPGGGTILVVDPWWYLVVVGVKVDWCSVEFCGVTFHVLCFYSSSSVVLVGLHCSLALLCGCGDAVGPFVCDCETERLVEVLPVEVCPGGGTILVVDPWWYLVVVGVKMDWCFVDVCGVTFHVLCSYSSSSKLPIMF</sequence>
<accession>A0A843W508</accession>
<evidence type="ECO:0000256" key="1">
    <source>
        <dbReference type="SAM" id="Phobius"/>
    </source>
</evidence>